<keyword evidence="10" id="KW-1185">Reference proteome</keyword>
<protein>
    <submittedName>
        <fullName evidence="9">Uncharacterized protein</fullName>
    </submittedName>
</protein>
<dbReference type="GO" id="GO:0009765">
    <property type="term" value="P:photosynthesis, light harvesting"/>
    <property type="evidence" value="ECO:0007669"/>
    <property type="project" value="InterPro"/>
</dbReference>
<evidence type="ECO:0000256" key="1">
    <source>
        <dbReference type="ARBA" id="ARBA00004022"/>
    </source>
</evidence>
<keyword evidence="7" id="KW-0148">Chlorophyll</keyword>
<comment type="caution">
    <text evidence="9">The sequence shown here is derived from an EMBL/GenBank/DDBJ whole genome shotgun (WGS) entry which is preliminary data.</text>
</comment>
<name>A0A9W7AS05_9STRA</name>
<keyword evidence="4" id="KW-0150">Chloroplast</keyword>
<feature type="binding site" evidence="7">
    <location>
        <position position="91"/>
    </location>
    <ligand>
        <name>chlorophyll a</name>
        <dbReference type="ChEBI" id="CHEBI:58416"/>
        <label>1</label>
    </ligand>
</feature>
<gene>
    <name evidence="9" type="ORF">TrRE_jg8747</name>
</gene>
<evidence type="ECO:0000313" key="10">
    <source>
        <dbReference type="Proteomes" id="UP001165082"/>
    </source>
</evidence>
<evidence type="ECO:0000256" key="5">
    <source>
        <dbReference type="ARBA" id="ARBA00022531"/>
    </source>
</evidence>
<evidence type="ECO:0000256" key="8">
    <source>
        <dbReference type="SAM" id="SignalP"/>
    </source>
</evidence>
<keyword evidence="7" id="KW-0157">Chromophore</keyword>
<feature type="chain" id="PRO_5040974622" evidence="8">
    <location>
        <begin position="26"/>
        <end position="209"/>
    </location>
</feature>
<dbReference type="Proteomes" id="UP001165082">
    <property type="component" value="Unassembled WGS sequence"/>
</dbReference>
<dbReference type="InterPro" id="IPR001344">
    <property type="entry name" value="Chloro_AB-bd_pln"/>
</dbReference>
<dbReference type="InterPro" id="IPR022796">
    <property type="entry name" value="Chloroa_b-bind"/>
</dbReference>
<keyword evidence="5" id="KW-0602">Photosynthesis</keyword>
<dbReference type="AlphaFoldDB" id="A0A9W7AS05"/>
<accession>A0A9W7AS05</accession>
<evidence type="ECO:0000256" key="3">
    <source>
        <dbReference type="ARBA" id="ARBA00005933"/>
    </source>
</evidence>
<dbReference type="GO" id="GO:0009507">
    <property type="term" value="C:chloroplast"/>
    <property type="evidence" value="ECO:0007669"/>
    <property type="project" value="UniProtKB-SubCell"/>
</dbReference>
<evidence type="ECO:0000313" key="9">
    <source>
        <dbReference type="EMBL" id="GMH73314.1"/>
    </source>
</evidence>
<keyword evidence="6" id="KW-0934">Plastid</keyword>
<dbReference type="Gene3D" id="1.10.3460.10">
    <property type="entry name" value="Chlorophyll a/b binding protein domain"/>
    <property type="match status" value="2"/>
</dbReference>
<evidence type="ECO:0000256" key="7">
    <source>
        <dbReference type="PIRSR" id="PIRSR601344-1"/>
    </source>
</evidence>
<comment type="similarity">
    <text evidence="3">Belongs to the fucoxanthin chlorophyll protein family.</text>
</comment>
<dbReference type="SUPFAM" id="SSF103511">
    <property type="entry name" value="Chlorophyll a-b binding protein"/>
    <property type="match status" value="1"/>
</dbReference>
<evidence type="ECO:0000256" key="4">
    <source>
        <dbReference type="ARBA" id="ARBA00022528"/>
    </source>
</evidence>
<dbReference type="PANTHER" id="PTHR21649">
    <property type="entry name" value="CHLOROPHYLL A/B BINDING PROTEIN"/>
    <property type="match status" value="1"/>
</dbReference>
<reference evidence="9" key="1">
    <citation type="submission" date="2022-07" db="EMBL/GenBank/DDBJ databases">
        <title>Genome analysis of Parmales, a sister group of diatoms, reveals the evolutionary specialization of diatoms from phago-mixotrophs to photoautotrophs.</title>
        <authorList>
            <person name="Ban H."/>
            <person name="Sato S."/>
            <person name="Yoshikawa S."/>
            <person name="Kazumasa Y."/>
            <person name="Nakamura Y."/>
            <person name="Ichinomiya M."/>
            <person name="Saitoh K."/>
            <person name="Sato N."/>
            <person name="Blanc-Mathieu R."/>
            <person name="Endo H."/>
            <person name="Kuwata A."/>
            <person name="Ogata H."/>
        </authorList>
    </citation>
    <scope>NUCLEOTIDE SEQUENCE</scope>
</reference>
<feature type="signal peptide" evidence="8">
    <location>
        <begin position="1"/>
        <end position="25"/>
    </location>
</feature>
<evidence type="ECO:0000256" key="2">
    <source>
        <dbReference type="ARBA" id="ARBA00004229"/>
    </source>
</evidence>
<dbReference type="GO" id="GO:0016168">
    <property type="term" value="F:chlorophyll binding"/>
    <property type="evidence" value="ECO:0007669"/>
    <property type="project" value="UniProtKB-KW"/>
</dbReference>
<comment type="subcellular location">
    <subcellularLocation>
        <location evidence="2">Plastid</location>
        <location evidence="2">Chloroplast</location>
    </subcellularLocation>
</comment>
<feature type="binding site" evidence="7">
    <location>
        <position position="86"/>
    </location>
    <ligand>
        <name>chlorophyll a</name>
        <dbReference type="ChEBI" id="CHEBI:58416"/>
        <label>1</label>
    </ligand>
</feature>
<organism evidence="9 10">
    <name type="scientific">Triparma retinervis</name>
    <dbReference type="NCBI Taxonomy" id="2557542"/>
    <lineage>
        <taxon>Eukaryota</taxon>
        <taxon>Sar</taxon>
        <taxon>Stramenopiles</taxon>
        <taxon>Ochrophyta</taxon>
        <taxon>Bolidophyceae</taxon>
        <taxon>Parmales</taxon>
        <taxon>Triparmaceae</taxon>
        <taxon>Triparma</taxon>
    </lineage>
</organism>
<sequence>MKLAKSNCSNMKFALFSMLLATAAAFQAPLSPKVPTTQVSETVADLEALAEKANPIVKFYDPMNLSESDFYGWGSEGTIGWLRQSEIKHGRIAMFAFVGYIVHANGIHWPWPMQTDGTGWPTGNSAPEIWDNMSTAAKWQIFVVISMLEEKKDKRLVAEINNGRLAMLGIFGFLSEGAVEGSVPALKGIIPHYAGEVMQPFEGQFSYFS</sequence>
<feature type="binding site" description="axial binding residue" evidence="7">
    <location>
        <position position="46"/>
    </location>
    <ligand>
        <name>chlorophyll b</name>
        <dbReference type="ChEBI" id="CHEBI:61721"/>
        <label>1</label>
    </ligand>
    <ligandPart>
        <name>Mg</name>
        <dbReference type="ChEBI" id="CHEBI:25107"/>
    </ligandPart>
</feature>
<proteinExistence type="inferred from homology"/>
<evidence type="ECO:0000256" key="6">
    <source>
        <dbReference type="ARBA" id="ARBA00022640"/>
    </source>
</evidence>
<keyword evidence="8" id="KW-0732">Signal</keyword>
<dbReference type="Pfam" id="PF00504">
    <property type="entry name" value="Chloroa_b-bind"/>
    <property type="match status" value="1"/>
</dbReference>
<dbReference type="EMBL" id="BRXZ01001524">
    <property type="protein sequence ID" value="GMH73314.1"/>
    <property type="molecule type" value="Genomic_DNA"/>
</dbReference>
<comment type="function">
    <text evidence="1">The light-harvesting complex (LHC) functions as a light receptor, it captures and delivers excitation energy to photosystems with which it is closely associated. Energy is transferred from the carotenoid and chlorophyll C (or B) to chlorophyll A and the photosynthetic reaction centers where it is used to synthesize ATP and reducing power.</text>
</comment>
<dbReference type="OrthoDB" id="191071at2759"/>
<dbReference type="GO" id="GO:0016020">
    <property type="term" value="C:membrane"/>
    <property type="evidence" value="ECO:0007669"/>
    <property type="project" value="InterPro"/>
</dbReference>